<sequence length="320" mass="36295">MIIVYDHVVTLDQEIDLIWKAGWSFGKCLFLLNRYYALFVVVFNNYGAHWFRWQAATGIVAFIFGELILQLRLLALYNLNRKVLALMACTFAIALSVASAIVGVALSRVNVVSISLQLTNLSASLCAVTNLDSVSFLYSFWIPMMVSESLLCTLVVIRAVERMREDRRAKRKFTWVENGRELVIILIRDSILYFLVLFAVYLTNTILFRQQDLIITESAISYAVSLSCVMGSRLCLNVRGIVSEASYHHRADSCTGVLTDRHDLSIPHPSTSSVTSPRTPYSGSQKWPVTVVSQYTLDEGEREELTEYEMMELREMKSNV</sequence>
<accession>A0ACB8TZJ1</accession>
<organism evidence="1 2">
    <name type="scientific">Irpex rosettiformis</name>
    <dbReference type="NCBI Taxonomy" id="378272"/>
    <lineage>
        <taxon>Eukaryota</taxon>
        <taxon>Fungi</taxon>
        <taxon>Dikarya</taxon>
        <taxon>Basidiomycota</taxon>
        <taxon>Agaricomycotina</taxon>
        <taxon>Agaricomycetes</taxon>
        <taxon>Polyporales</taxon>
        <taxon>Irpicaceae</taxon>
        <taxon>Irpex</taxon>
    </lineage>
</organism>
<keyword evidence="2" id="KW-1185">Reference proteome</keyword>
<gene>
    <name evidence="1" type="ORF">BDY19DRAFT_995312</name>
</gene>
<name>A0ACB8TZJ1_9APHY</name>
<dbReference type="Proteomes" id="UP001055072">
    <property type="component" value="Unassembled WGS sequence"/>
</dbReference>
<comment type="caution">
    <text evidence="1">The sequence shown here is derived from an EMBL/GenBank/DDBJ whole genome shotgun (WGS) entry which is preliminary data.</text>
</comment>
<dbReference type="EMBL" id="MU274919">
    <property type="protein sequence ID" value="KAI0087249.1"/>
    <property type="molecule type" value="Genomic_DNA"/>
</dbReference>
<evidence type="ECO:0000313" key="1">
    <source>
        <dbReference type="EMBL" id="KAI0087249.1"/>
    </source>
</evidence>
<reference evidence="1" key="1">
    <citation type="journal article" date="2021" name="Environ. Microbiol.">
        <title>Gene family expansions and transcriptome signatures uncover fungal adaptations to wood decay.</title>
        <authorList>
            <person name="Hage H."/>
            <person name="Miyauchi S."/>
            <person name="Viragh M."/>
            <person name="Drula E."/>
            <person name="Min B."/>
            <person name="Chaduli D."/>
            <person name="Navarro D."/>
            <person name="Favel A."/>
            <person name="Norest M."/>
            <person name="Lesage-Meessen L."/>
            <person name="Balint B."/>
            <person name="Merenyi Z."/>
            <person name="de Eugenio L."/>
            <person name="Morin E."/>
            <person name="Martinez A.T."/>
            <person name="Baldrian P."/>
            <person name="Stursova M."/>
            <person name="Martinez M.J."/>
            <person name="Novotny C."/>
            <person name="Magnuson J.K."/>
            <person name="Spatafora J.W."/>
            <person name="Maurice S."/>
            <person name="Pangilinan J."/>
            <person name="Andreopoulos W."/>
            <person name="LaButti K."/>
            <person name="Hundley H."/>
            <person name="Na H."/>
            <person name="Kuo A."/>
            <person name="Barry K."/>
            <person name="Lipzen A."/>
            <person name="Henrissat B."/>
            <person name="Riley R."/>
            <person name="Ahrendt S."/>
            <person name="Nagy L.G."/>
            <person name="Grigoriev I.V."/>
            <person name="Martin F."/>
            <person name="Rosso M.N."/>
        </authorList>
    </citation>
    <scope>NUCLEOTIDE SEQUENCE</scope>
    <source>
        <strain evidence="1">CBS 384.51</strain>
    </source>
</reference>
<evidence type="ECO:0000313" key="2">
    <source>
        <dbReference type="Proteomes" id="UP001055072"/>
    </source>
</evidence>
<proteinExistence type="predicted"/>
<protein>
    <submittedName>
        <fullName evidence="1">Uncharacterized protein</fullName>
    </submittedName>
</protein>